<name>A0A830BN69_9LAMI</name>
<accession>A0A830BN69</accession>
<evidence type="ECO:0000313" key="3">
    <source>
        <dbReference type="EMBL" id="GFP87029.1"/>
    </source>
</evidence>
<dbReference type="InterPro" id="IPR050425">
    <property type="entry name" value="NAD(P)_dehydrat-like"/>
</dbReference>
<dbReference type="Gene3D" id="3.40.50.720">
    <property type="entry name" value="NAD(P)-binding Rossmann-like Domain"/>
    <property type="match status" value="1"/>
</dbReference>
<dbReference type="InterPro" id="IPR036291">
    <property type="entry name" value="NAD(P)-bd_dom_sf"/>
</dbReference>
<reference evidence="3" key="1">
    <citation type="submission" date="2020-07" db="EMBL/GenBank/DDBJ databases">
        <title>Ethylene signaling mediates host invasion by parasitic plants.</title>
        <authorList>
            <person name="Yoshida S."/>
        </authorList>
    </citation>
    <scope>NUCLEOTIDE SEQUENCE</scope>
    <source>
        <strain evidence="3">Okayama</strain>
    </source>
</reference>
<organism evidence="3 4">
    <name type="scientific">Phtheirospermum japonicum</name>
    <dbReference type="NCBI Taxonomy" id="374723"/>
    <lineage>
        <taxon>Eukaryota</taxon>
        <taxon>Viridiplantae</taxon>
        <taxon>Streptophyta</taxon>
        <taxon>Embryophyta</taxon>
        <taxon>Tracheophyta</taxon>
        <taxon>Spermatophyta</taxon>
        <taxon>Magnoliopsida</taxon>
        <taxon>eudicotyledons</taxon>
        <taxon>Gunneridae</taxon>
        <taxon>Pentapetalae</taxon>
        <taxon>asterids</taxon>
        <taxon>lamiids</taxon>
        <taxon>Lamiales</taxon>
        <taxon>Orobanchaceae</taxon>
        <taxon>Orobanchaceae incertae sedis</taxon>
        <taxon>Phtheirospermum</taxon>
    </lineage>
</organism>
<dbReference type="PANTHER" id="PTHR10366:SF852">
    <property type="entry name" value="CINNAMOYL-COA REDUCTASE CAD2"/>
    <property type="match status" value="1"/>
</dbReference>
<evidence type="ECO:0000256" key="1">
    <source>
        <dbReference type="ARBA" id="ARBA00022857"/>
    </source>
</evidence>
<keyword evidence="4" id="KW-1185">Reference proteome</keyword>
<evidence type="ECO:0000256" key="2">
    <source>
        <dbReference type="ARBA" id="ARBA00023002"/>
    </source>
</evidence>
<comment type="caution">
    <text evidence="3">The sequence shown here is derived from an EMBL/GenBank/DDBJ whole genome shotgun (WGS) entry which is preliminary data.</text>
</comment>
<gene>
    <name evidence="3" type="ORF">PHJA_000846700</name>
</gene>
<dbReference type="PANTHER" id="PTHR10366">
    <property type="entry name" value="NAD DEPENDENT EPIMERASE/DEHYDRATASE"/>
    <property type="match status" value="1"/>
</dbReference>
<keyword evidence="1" id="KW-0521">NADP</keyword>
<dbReference type="OrthoDB" id="2735536at2759"/>
<keyword evidence="2" id="KW-0560">Oxidoreductase</keyword>
<sequence>MVAINPAMVIGPLLQPTLNSSSAVILNLINSAETYPNAAVGWVNVKDVANAHILAFENPSANGRYCMVETVTHYSEIVKILRELYPTLQLPENSKAQCRCANNKPFMPAYQVSKARAKSLGVEFTTLQESIIETVESLKNKKHFKV</sequence>
<evidence type="ECO:0000313" key="4">
    <source>
        <dbReference type="Proteomes" id="UP000653305"/>
    </source>
</evidence>
<dbReference type="Proteomes" id="UP000653305">
    <property type="component" value="Unassembled WGS sequence"/>
</dbReference>
<dbReference type="GO" id="GO:0016616">
    <property type="term" value="F:oxidoreductase activity, acting on the CH-OH group of donors, NAD or NADP as acceptor"/>
    <property type="evidence" value="ECO:0007669"/>
    <property type="project" value="TreeGrafter"/>
</dbReference>
<proteinExistence type="predicted"/>
<dbReference type="AlphaFoldDB" id="A0A830BN69"/>
<dbReference type="SUPFAM" id="SSF51735">
    <property type="entry name" value="NAD(P)-binding Rossmann-fold domains"/>
    <property type="match status" value="1"/>
</dbReference>
<dbReference type="EMBL" id="BMAC01000136">
    <property type="protein sequence ID" value="GFP87029.1"/>
    <property type="molecule type" value="Genomic_DNA"/>
</dbReference>
<protein>
    <submittedName>
        <fullName evidence="3">Cinnamoyl-coa reductase 1</fullName>
    </submittedName>
</protein>